<feature type="compositionally biased region" description="Basic and acidic residues" evidence="1">
    <location>
        <begin position="172"/>
        <end position="189"/>
    </location>
</feature>
<feature type="compositionally biased region" description="Polar residues" evidence="1">
    <location>
        <begin position="356"/>
        <end position="378"/>
    </location>
</feature>
<feature type="region of interest" description="Disordered" evidence="1">
    <location>
        <begin position="299"/>
        <end position="485"/>
    </location>
</feature>
<dbReference type="GeneID" id="63775099"/>
<evidence type="ECO:0000313" key="3">
    <source>
        <dbReference type="Proteomes" id="UP000193689"/>
    </source>
</evidence>
<evidence type="ECO:0000256" key="1">
    <source>
        <dbReference type="SAM" id="MobiDB-lite"/>
    </source>
</evidence>
<protein>
    <submittedName>
        <fullName evidence="2">Uncharacterized protein</fullName>
    </submittedName>
</protein>
<sequence>MAKVQNPKSDKPTRSESLSRMLELEKKYKMQRVHGNGSGTLSPPGPSSTSSEAAQLNSSVKARRGTGGGLPPLSHQAQMTKAVRRSSALPSLSLSIPPSPTSTSTAAVRADDPTQKPAPVPQSLKEPPREPTKTVTFSQPEEVETELSDDSSICQSPIWEGYGQRKKKAKKREAEQKKEKEREEKANKDPKKKQSRLSKAPPQDAPAAKLLLSILDRSVSTPELEPRPKLTERPLNRSTTEYPPDSMANHQHLTNQVSNVNNGKTKRRGFLSSFRSSSRNSIDNAQALKSAGADLDLAKSRKAASINSNVSASTKSMASQEKRPGLLSRSSTSSAHGRNQSFLSRLKGPSYLYHNGKNSADTDTGDSDPSQRPSNSQKIEAAMPPAATSQELSHPPPATTASTVPEAPEAQVLRGRPANLRTAQPRDSSSDYAESDHPQPRAHLPKESSPAAPIANEGRRRPYSHLGNVRQQTEDTKSHSMTRQTDGRIGVAIQAQRPHRQHPRSSQTVVHAELKVEVQEPEARSAHSAQSEDFASPYTEEIDRLAITHTPHGENGEVSPGSTFRPVSHCKERVSPEPSKKASGKTISPTPSAIGKAR</sequence>
<dbReference type="InParanoid" id="A0A1Y2DCX7"/>
<feature type="compositionally biased region" description="Low complexity" evidence="1">
    <location>
        <begin position="270"/>
        <end position="281"/>
    </location>
</feature>
<feature type="compositionally biased region" description="Polar residues" evidence="1">
    <location>
        <begin position="328"/>
        <end position="343"/>
    </location>
</feature>
<feature type="compositionally biased region" description="Polar residues" evidence="1">
    <location>
        <begin position="248"/>
        <end position="263"/>
    </location>
</feature>
<feature type="non-terminal residue" evidence="2">
    <location>
        <position position="598"/>
    </location>
</feature>
<feature type="compositionally biased region" description="Polar residues" evidence="1">
    <location>
        <begin position="421"/>
        <end position="432"/>
    </location>
</feature>
<feature type="compositionally biased region" description="Polar residues" evidence="1">
    <location>
        <begin position="305"/>
        <end position="319"/>
    </location>
</feature>
<feature type="compositionally biased region" description="Low complexity" evidence="1">
    <location>
        <begin position="86"/>
        <end position="107"/>
    </location>
</feature>
<feature type="region of interest" description="Disordered" evidence="1">
    <location>
        <begin position="516"/>
        <end position="598"/>
    </location>
</feature>
<dbReference type="AlphaFoldDB" id="A0A1Y2DCX7"/>
<dbReference type="OrthoDB" id="5386674at2759"/>
<dbReference type="Proteomes" id="UP000193689">
    <property type="component" value="Unassembled WGS sequence"/>
</dbReference>
<feature type="compositionally biased region" description="Basic and acidic residues" evidence="1">
    <location>
        <begin position="541"/>
        <end position="555"/>
    </location>
</feature>
<reference evidence="2 3" key="1">
    <citation type="submission" date="2016-07" db="EMBL/GenBank/DDBJ databases">
        <title>Pervasive Adenine N6-methylation of Active Genes in Fungi.</title>
        <authorList>
            <consortium name="DOE Joint Genome Institute"/>
            <person name="Mondo S.J."/>
            <person name="Dannebaum R.O."/>
            <person name="Kuo R.C."/>
            <person name="Labutti K."/>
            <person name="Haridas S."/>
            <person name="Kuo A."/>
            <person name="Salamov A."/>
            <person name="Ahrendt S.R."/>
            <person name="Lipzen A."/>
            <person name="Sullivan W."/>
            <person name="Andreopoulos W.B."/>
            <person name="Clum A."/>
            <person name="Lindquist E."/>
            <person name="Daum C."/>
            <person name="Ramamoorthy G.K."/>
            <person name="Gryganskyi A."/>
            <person name="Culley D."/>
            <person name="Magnuson J.K."/>
            <person name="James T.Y."/>
            <person name="O'Malley M.A."/>
            <person name="Stajich J.E."/>
            <person name="Spatafora J.W."/>
            <person name="Visel A."/>
            <person name="Grigoriev I.V."/>
        </authorList>
    </citation>
    <scope>NUCLEOTIDE SEQUENCE [LARGE SCALE GENOMIC DNA]</scope>
    <source>
        <strain evidence="2 3">CBS 129021</strain>
    </source>
</reference>
<proteinExistence type="predicted"/>
<name>A0A1Y2DCX7_9PEZI</name>
<gene>
    <name evidence="2" type="ORF">BCR38DRAFT_413984</name>
</gene>
<feature type="region of interest" description="Disordered" evidence="1">
    <location>
        <begin position="1"/>
        <end position="281"/>
    </location>
</feature>
<comment type="caution">
    <text evidence="2">The sequence shown here is derived from an EMBL/GenBank/DDBJ whole genome shotgun (WGS) entry which is preliminary data.</text>
</comment>
<dbReference type="RefSeq" id="XP_040710482.1">
    <property type="nucleotide sequence ID" value="XM_040858887.1"/>
</dbReference>
<organism evidence="2 3">
    <name type="scientific">Pseudomassariella vexata</name>
    <dbReference type="NCBI Taxonomy" id="1141098"/>
    <lineage>
        <taxon>Eukaryota</taxon>
        <taxon>Fungi</taxon>
        <taxon>Dikarya</taxon>
        <taxon>Ascomycota</taxon>
        <taxon>Pezizomycotina</taxon>
        <taxon>Sordariomycetes</taxon>
        <taxon>Xylariomycetidae</taxon>
        <taxon>Amphisphaeriales</taxon>
        <taxon>Pseudomassariaceae</taxon>
        <taxon>Pseudomassariella</taxon>
    </lineage>
</organism>
<feature type="compositionally biased region" description="Basic and acidic residues" evidence="1">
    <location>
        <begin position="516"/>
        <end position="525"/>
    </location>
</feature>
<feature type="compositionally biased region" description="Low complexity" evidence="1">
    <location>
        <begin position="39"/>
        <end position="51"/>
    </location>
</feature>
<keyword evidence="3" id="KW-1185">Reference proteome</keyword>
<dbReference type="EMBL" id="MCFJ01000020">
    <property type="protein sequence ID" value="ORY57130.1"/>
    <property type="molecule type" value="Genomic_DNA"/>
</dbReference>
<accession>A0A1Y2DCX7</accession>
<evidence type="ECO:0000313" key="2">
    <source>
        <dbReference type="EMBL" id="ORY57130.1"/>
    </source>
</evidence>
<feature type="compositionally biased region" description="Basic and acidic residues" evidence="1">
    <location>
        <begin position="569"/>
        <end position="580"/>
    </location>
</feature>
<feature type="compositionally biased region" description="Basic and acidic residues" evidence="1">
    <location>
        <begin position="224"/>
        <end position="235"/>
    </location>
</feature>